<protein>
    <submittedName>
        <fullName evidence="2">Uncharacterized protein</fullName>
    </submittedName>
</protein>
<feature type="transmembrane region" description="Helical" evidence="1">
    <location>
        <begin position="166"/>
        <end position="191"/>
    </location>
</feature>
<reference evidence="2 3" key="1">
    <citation type="submission" date="2019-06" db="EMBL/GenBank/DDBJ databases">
        <authorList>
            <person name="Srinivasan S."/>
        </authorList>
    </citation>
    <scope>NUCLEOTIDE SEQUENCE [LARGE SCALE GENOMIC DNA]</scope>
    <source>
        <strain evidence="2 3">17J68-5</strain>
    </source>
</reference>
<keyword evidence="1" id="KW-0472">Membrane</keyword>
<dbReference type="KEGG" id="hyj:FHG12_07315"/>
<dbReference type="OrthoDB" id="881698at2"/>
<keyword evidence="3" id="KW-1185">Reference proteome</keyword>
<feature type="transmembrane region" description="Helical" evidence="1">
    <location>
        <begin position="12"/>
        <end position="29"/>
    </location>
</feature>
<feature type="transmembrane region" description="Helical" evidence="1">
    <location>
        <begin position="314"/>
        <end position="338"/>
    </location>
</feature>
<keyword evidence="1" id="KW-0812">Transmembrane</keyword>
<evidence type="ECO:0000313" key="2">
    <source>
        <dbReference type="EMBL" id="QDA59930.1"/>
    </source>
</evidence>
<sequence>MIQLLRRRPQLFVFLLAFSLVASNAYLLLVNHRPEFASDEQNYLRMARGEFALVPTVHRYRILLPALARGVAEVLSLLQRFRGVSQLSLPLGVSFFILNTTFAALTGLLLYRIAKMHGATSFAALLGMVAVMTSGSMTYITGLALVDSPAGLVEATLFYALVARSRPFLLASIAASLVVKEPLGLFLPIAVYYGNFVPWSQRLVAVVVATLLAAGLHFAMDALLPLSPLLKPQANLLLHHAIRAFYRLRMLTSMTGLLAAVSVFGGFNLILLGGLTGGRASIRTWAAQLHPSAPWFLGVVFAQVLLSADISRMLLLAGPIVGTAIALILDGHPLFVSFRRQLDMVPRV</sequence>
<feature type="transmembrane region" description="Helical" evidence="1">
    <location>
        <begin position="289"/>
        <end position="308"/>
    </location>
</feature>
<name>A0A5B7ZY88_9BACT</name>
<organism evidence="2 3">
    <name type="scientific">Hymenobacter jejuensis</name>
    <dbReference type="NCBI Taxonomy" id="2502781"/>
    <lineage>
        <taxon>Bacteria</taxon>
        <taxon>Pseudomonadati</taxon>
        <taxon>Bacteroidota</taxon>
        <taxon>Cytophagia</taxon>
        <taxon>Cytophagales</taxon>
        <taxon>Hymenobacteraceae</taxon>
        <taxon>Hymenobacter</taxon>
    </lineage>
</organism>
<dbReference type="RefSeq" id="WP_139515109.1">
    <property type="nucleotide sequence ID" value="NZ_CP040896.1"/>
</dbReference>
<proteinExistence type="predicted"/>
<feature type="transmembrane region" description="Helical" evidence="1">
    <location>
        <begin position="87"/>
        <end position="111"/>
    </location>
</feature>
<feature type="transmembrane region" description="Helical" evidence="1">
    <location>
        <begin position="203"/>
        <end position="220"/>
    </location>
</feature>
<evidence type="ECO:0000256" key="1">
    <source>
        <dbReference type="SAM" id="Phobius"/>
    </source>
</evidence>
<evidence type="ECO:0000313" key="3">
    <source>
        <dbReference type="Proteomes" id="UP000305398"/>
    </source>
</evidence>
<gene>
    <name evidence="2" type="ORF">FHG12_07315</name>
</gene>
<feature type="transmembrane region" description="Helical" evidence="1">
    <location>
        <begin position="257"/>
        <end position="277"/>
    </location>
</feature>
<feature type="transmembrane region" description="Helical" evidence="1">
    <location>
        <begin position="123"/>
        <end position="146"/>
    </location>
</feature>
<dbReference type="Proteomes" id="UP000305398">
    <property type="component" value="Chromosome"/>
</dbReference>
<accession>A0A5B7ZY88</accession>
<dbReference type="AlphaFoldDB" id="A0A5B7ZY88"/>
<keyword evidence="1" id="KW-1133">Transmembrane helix</keyword>
<dbReference type="EMBL" id="CP040896">
    <property type="protein sequence ID" value="QDA59930.1"/>
    <property type="molecule type" value="Genomic_DNA"/>
</dbReference>